<keyword evidence="3" id="KW-1185">Reference proteome</keyword>
<feature type="compositionally biased region" description="Basic and acidic residues" evidence="1">
    <location>
        <begin position="1"/>
        <end position="30"/>
    </location>
</feature>
<sequence>MSRRKTPQEKKRLSCTKDHRNVYGENDKASRKNLPRKRARVHRANRHRAHQILFGATVSTDTATADAVEQKLSGLRPRTFRKSPDLALGDYVQWKLARRAVQPSAAS</sequence>
<comment type="caution">
    <text evidence="2">The sequence shown here is derived from an EMBL/GenBank/DDBJ whole genome shotgun (WGS) entry which is preliminary data.</text>
</comment>
<evidence type="ECO:0000256" key="1">
    <source>
        <dbReference type="SAM" id="MobiDB-lite"/>
    </source>
</evidence>
<dbReference type="EMBL" id="BMRE01000028">
    <property type="protein sequence ID" value="GGU56496.1"/>
    <property type="molecule type" value="Genomic_DNA"/>
</dbReference>
<protein>
    <submittedName>
        <fullName evidence="2">Uncharacterized protein</fullName>
    </submittedName>
</protein>
<reference evidence="3" key="1">
    <citation type="journal article" date="2019" name="Int. J. Syst. Evol. Microbiol.">
        <title>The Global Catalogue of Microorganisms (GCM) 10K type strain sequencing project: providing services to taxonomists for standard genome sequencing and annotation.</title>
        <authorList>
            <consortium name="The Broad Institute Genomics Platform"/>
            <consortium name="The Broad Institute Genome Sequencing Center for Infectious Disease"/>
            <person name="Wu L."/>
            <person name="Ma J."/>
        </authorList>
    </citation>
    <scope>NUCLEOTIDE SEQUENCE [LARGE SCALE GENOMIC DNA]</scope>
    <source>
        <strain evidence="3">JCM 3296</strain>
    </source>
</reference>
<organism evidence="2 3">
    <name type="scientific">Lentzea flava</name>
    <dbReference type="NCBI Taxonomy" id="103732"/>
    <lineage>
        <taxon>Bacteria</taxon>
        <taxon>Bacillati</taxon>
        <taxon>Actinomycetota</taxon>
        <taxon>Actinomycetes</taxon>
        <taxon>Pseudonocardiales</taxon>
        <taxon>Pseudonocardiaceae</taxon>
        <taxon>Lentzea</taxon>
    </lineage>
</organism>
<evidence type="ECO:0000313" key="3">
    <source>
        <dbReference type="Proteomes" id="UP000649573"/>
    </source>
</evidence>
<proteinExistence type="predicted"/>
<dbReference type="RefSeq" id="WP_189256727.1">
    <property type="nucleotide sequence ID" value="NZ_BMRE01000028.1"/>
</dbReference>
<gene>
    <name evidence="2" type="ORF">GCM10010178_56180</name>
</gene>
<feature type="compositionally biased region" description="Basic residues" evidence="1">
    <location>
        <begin position="31"/>
        <end position="44"/>
    </location>
</feature>
<dbReference type="Proteomes" id="UP000649573">
    <property type="component" value="Unassembled WGS sequence"/>
</dbReference>
<feature type="region of interest" description="Disordered" evidence="1">
    <location>
        <begin position="1"/>
        <end position="44"/>
    </location>
</feature>
<evidence type="ECO:0000313" key="2">
    <source>
        <dbReference type="EMBL" id="GGU56496.1"/>
    </source>
</evidence>
<name>A0ABQ2UX63_9PSEU</name>
<accession>A0ABQ2UX63</accession>